<dbReference type="InterPro" id="IPR029419">
    <property type="entry name" value="Arg_succ_lyase_C"/>
</dbReference>
<evidence type="ECO:0000313" key="10">
    <source>
        <dbReference type="EMBL" id="OBB81209.1"/>
    </source>
</evidence>
<protein>
    <recommendedName>
        <fullName evidence="2 7">Argininosuccinate lyase</fullName>
        <shortName evidence="7">ASAL</shortName>
        <ecNumber evidence="2 7">4.3.2.1</ecNumber>
    </recommendedName>
    <alternativeName>
        <fullName evidence="7">Arginosuccinase</fullName>
    </alternativeName>
</protein>
<dbReference type="Pfam" id="PF14698">
    <property type="entry name" value="ASL_C2"/>
    <property type="match status" value="1"/>
</dbReference>
<evidence type="ECO:0000259" key="8">
    <source>
        <dbReference type="Pfam" id="PF00206"/>
    </source>
</evidence>
<dbReference type="InterPro" id="IPR009049">
    <property type="entry name" value="Argininosuccinate_lyase"/>
</dbReference>
<comment type="catalytic activity">
    <reaction evidence="7">
        <text>2-(N(omega)-L-arginino)succinate = fumarate + L-arginine</text>
        <dbReference type="Rhea" id="RHEA:24020"/>
        <dbReference type="ChEBI" id="CHEBI:29806"/>
        <dbReference type="ChEBI" id="CHEBI:32682"/>
        <dbReference type="ChEBI" id="CHEBI:57472"/>
        <dbReference type="EC" id="4.3.2.1"/>
    </reaction>
</comment>
<evidence type="ECO:0000259" key="9">
    <source>
        <dbReference type="Pfam" id="PF14698"/>
    </source>
</evidence>
<dbReference type="FunFam" id="1.10.40.30:FF:000001">
    <property type="entry name" value="Argininosuccinate lyase"/>
    <property type="match status" value="1"/>
</dbReference>
<dbReference type="Pfam" id="PF00206">
    <property type="entry name" value="Lyase_1"/>
    <property type="match status" value="1"/>
</dbReference>
<dbReference type="GO" id="GO:0042450">
    <property type="term" value="P:L-arginine biosynthetic process via ornithine"/>
    <property type="evidence" value="ECO:0007669"/>
    <property type="project" value="UniProtKB-UniRule"/>
</dbReference>
<dbReference type="PANTHER" id="PTHR43814">
    <property type="entry name" value="ARGININOSUCCINATE LYASE"/>
    <property type="match status" value="1"/>
</dbReference>
<accession>A0A1A0VDC3</accession>
<dbReference type="FunFam" id="1.20.200.10:FF:000015">
    <property type="entry name" value="argininosuccinate lyase isoform X2"/>
    <property type="match status" value="1"/>
</dbReference>
<comment type="pathway">
    <text evidence="1 7">Amino-acid biosynthesis; L-arginine biosynthesis; L-arginine from L-ornithine and carbamoyl phosphate: step 3/3.</text>
</comment>
<comment type="caution">
    <text evidence="10">The sequence shown here is derived from an EMBL/GenBank/DDBJ whole genome shotgun (WGS) entry which is preliminary data.</text>
</comment>
<keyword evidence="4 7" id="KW-0055">Arginine biosynthesis</keyword>
<keyword evidence="3 7" id="KW-0963">Cytoplasm</keyword>
<evidence type="ECO:0000256" key="3">
    <source>
        <dbReference type="ARBA" id="ARBA00022490"/>
    </source>
</evidence>
<dbReference type="NCBIfam" id="TIGR00838">
    <property type="entry name" value="argH"/>
    <property type="match status" value="1"/>
</dbReference>
<dbReference type="SUPFAM" id="SSF48557">
    <property type="entry name" value="L-aspartase-like"/>
    <property type="match status" value="1"/>
</dbReference>
<reference evidence="10 11" key="1">
    <citation type="submission" date="2016-06" db="EMBL/GenBank/DDBJ databases">
        <authorList>
            <person name="Kjaerup R.B."/>
            <person name="Dalgaard T.S."/>
            <person name="Juul-Madsen H.R."/>
        </authorList>
    </citation>
    <scope>NUCLEOTIDE SEQUENCE [LARGE SCALE GENOMIC DNA]</scope>
    <source>
        <strain evidence="10 11">852002-51834_SCH5396731</strain>
    </source>
</reference>
<dbReference type="Gene3D" id="1.20.200.10">
    <property type="entry name" value="Fumarase/aspartase (Central domain)"/>
    <property type="match status" value="1"/>
</dbReference>
<evidence type="ECO:0000256" key="7">
    <source>
        <dbReference type="HAMAP-Rule" id="MF_00006"/>
    </source>
</evidence>
<comment type="similarity">
    <text evidence="7">Belongs to the lyase 1 family. Argininosuccinate lyase subfamily.</text>
</comment>
<dbReference type="GO" id="GO:0005829">
    <property type="term" value="C:cytosol"/>
    <property type="evidence" value="ECO:0007669"/>
    <property type="project" value="TreeGrafter"/>
</dbReference>
<dbReference type="InterPro" id="IPR024083">
    <property type="entry name" value="Fumarase/histidase_N"/>
</dbReference>
<evidence type="ECO:0000256" key="6">
    <source>
        <dbReference type="ARBA" id="ARBA00023239"/>
    </source>
</evidence>
<evidence type="ECO:0000256" key="2">
    <source>
        <dbReference type="ARBA" id="ARBA00012338"/>
    </source>
</evidence>
<dbReference type="GO" id="GO:0004056">
    <property type="term" value="F:argininosuccinate lyase activity"/>
    <property type="evidence" value="ECO:0007669"/>
    <property type="project" value="UniProtKB-UniRule"/>
</dbReference>
<dbReference type="InterPro" id="IPR022761">
    <property type="entry name" value="Fumarate_lyase_N"/>
</dbReference>
<dbReference type="InterPro" id="IPR020557">
    <property type="entry name" value="Fumarate_lyase_CS"/>
</dbReference>
<evidence type="ECO:0000256" key="5">
    <source>
        <dbReference type="ARBA" id="ARBA00022605"/>
    </source>
</evidence>
<proteinExistence type="inferred from homology"/>
<sequence length="472" mass="49965">MSTREGSLWGGRFAHGPSDALAALSKSTHFDWVLAPYDIVASRAHTVILFRAGLLNEEQRDGLLAGLDQLAEDVADGSFAPLVTDEDVHGALERGLIDRVGPDLGGRLRAGRSRNDQVATLFRMWLRDAVRRVATGALDVVGALAAQAAAHPSAIMPGKTHMQSAQPVLLAHHLLAHAHPLLRDVDRIVDFDRRAGVSPYGSGALAGSSLGLDPDAIAAELGFAAAADNSIDATASRDFAAEAAFVFAMIGVDLSRLAEDVILWSSTEFGYVTLHDSWSTGSSIMPQKKNPDIAELARGKSGRLIGNLTGLLATLKAQPLAYNRDLQEDKEPVFDSVAQLELVLPAMAGMVGSLTFDVERMAALAPAGYTLATDIAEWLVRQGVPFRSAHEAAGAAVRSAEQRAVGLDELTDDELAAISPDLTPQVREVLTIEGSVASRDARGGTAPERVAEQIETVLASVDALKSQLRGDD</sequence>
<dbReference type="InterPro" id="IPR000362">
    <property type="entry name" value="Fumarate_lyase_fam"/>
</dbReference>
<name>A0A1A0VDC3_9MYCO</name>
<dbReference type="CDD" id="cd01359">
    <property type="entry name" value="Argininosuccinate_lyase"/>
    <property type="match status" value="1"/>
</dbReference>
<dbReference type="PRINTS" id="PR00145">
    <property type="entry name" value="ARGSUCLYASE"/>
</dbReference>
<feature type="domain" description="Fumarate lyase N-terminal" evidence="8">
    <location>
        <begin position="20"/>
        <end position="306"/>
    </location>
</feature>
<keyword evidence="5 7" id="KW-0028">Amino-acid biosynthesis</keyword>
<gene>
    <name evidence="7" type="primary">argH</name>
    <name evidence="10" type="ORF">A5760_16680</name>
</gene>
<dbReference type="InterPro" id="IPR008948">
    <property type="entry name" value="L-Aspartase-like"/>
</dbReference>
<feature type="domain" description="Argininosuccinate lyase C-terminal" evidence="9">
    <location>
        <begin position="369"/>
        <end position="437"/>
    </location>
</feature>
<dbReference type="Gene3D" id="1.10.275.10">
    <property type="entry name" value="Fumarase/aspartase (N-terminal domain)"/>
    <property type="match status" value="1"/>
</dbReference>
<evidence type="ECO:0000313" key="11">
    <source>
        <dbReference type="Proteomes" id="UP000091914"/>
    </source>
</evidence>
<dbReference type="UniPathway" id="UPA00068">
    <property type="reaction ID" value="UER00114"/>
</dbReference>
<organism evidence="10 11">
    <name type="scientific">Mycobacterium colombiense</name>
    <dbReference type="NCBI Taxonomy" id="339268"/>
    <lineage>
        <taxon>Bacteria</taxon>
        <taxon>Bacillati</taxon>
        <taxon>Actinomycetota</taxon>
        <taxon>Actinomycetes</taxon>
        <taxon>Mycobacteriales</taxon>
        <taxon>Mycobacteriaceae</taxon>
        <taxon>Mycobacterium</taxon>
        <taxon>Mycobacterium avium complex (MAC)</taxon>
    </lineage>
</organism>
<dbReference type="Proteomes" id="UP000091914">
    <property type="component" value="Unassembled WGS sequence"/>
</dbReference>
<dbReference type="PRINTS" id="PR00149">
    <property type="entry name" value="FUMRATELYASE"/>
</dbReference>
<evidence type="ECO:0000256" key="4">
    <source>
        <dbReference type="ARBA" id="ARBA00022571"/>
    </source>
</evidence>
<dbReference type="RefSeq" id="WP_064883395.1">
    <property type="nucleotide sequence ID" value="NZ_LZSX01000079.1"/>
</dbReference>
<keyword evidence="6 7" id="KW-0456">Lyase</keyword>
<dbReference type="PROSITE" id="PS00163">
    <property type="entry name" value="FUMARATE_LYASES"/>
    <property type="match status" value="1"/>
</dbReference>
<dbReference type="Gene3D" id="1.10.40.30">
    <property type="entry name" value="Fumarase/aspartase (C-terminal domain)"/>
    <property type="match status" value="1"/>
</dbReference>
<evidence type="ECO:0000256" key="1">
    <source>
        <dbReference type="ARBA" id="ARBA00004941"/>
    </source>
</evidence>
<dbReference type="AlphaFoldDB" id="A0A1A0VDC3"/>
<dbReference type="PANTHER" id="PTHR43814:SF1">
    <property type="entry name" value="ARGININOSUCCINATE LYASE"/>
    <property type="match status" value="1"/>
</dbReference>
<dbReference type="OrthoDB" id="9769623at2"/>
<dbReference type="EC" id="4.3.2.1" evidence="2 7"/>
<dbReference type="EMBL" id="LZSX01000079">
    <property type="protein sequence ID" value="OBB81209.1"/>
    <property type="molecule type" value="Genomic_DNA"/>
</dbReference>
<comment type="subcellular location">
    <subcellularLocation>
        <location evidence="7">Cytoplasm</location>
    </subcellularLocation>
</comment>
<dbReference type="HAMAP" id="MF_00006">
    <property type="entry name" value="Arg_succ_lyase"/>
    <property type="match status" value="1"/>
</dbReference>